<dbReference type="AlphaFoldDB" id="Q9PDE7"/>
<evidence type="ECO:0000313" key="2">
    <source>
        <dbReference type="Proteomes" id="UP000000812"/>
    </source>
</evidence>
<protein>
    <submittedName>
        <fullName evidence="1">Uncharacterized protein</fullName>
    </submittedName>
</protein>
<accession>Q9PDE7</accession>
<dbReference type="PIR" id="G82682">
    <property type="entry name" value="G82682"/>
</dbReference>
<name>Q9PDE7_XYLFA</name>
<dbReference type="STRING" id="160492.XF_1432"/>
<gene>
    <name evidence="1" type="ordered locus">XF_1432</name>
</gene>
<dbReference type="HOGENOM" id="CLU_3049512_0_0_6"/>
<dbReference type="Proteomes" id="UP000000812">
    <property type="component" value="Chromosome"/>
</dbReference>
<proteinExistence type="predicted"/>
<dbReference type="KEGG" id="xfa:XF_1432"/>
<reference evidence="1 2" key="1">
    <citation type="journal article" date="2000" name="Nature">
        <title>The genome sequence of the plant pathogen Xylella fastidiosa.</title>
        <authorList>
            <person name="Simpson A.J."/>
            <person name="Reinach F.C."/>
            <person name="Arruda P."/>
            <person name="Abreu F.A."/>
            <person name="Acencio M."/>
            <person name="Alvarenga R."/>
            <person name="Alves L.M."/>
            <person name="Araya J.E."/>
            <person name="Baia G.S."/>
            <person name="Baptista C.S."/>
            <person name="Barros M.H."/>
            <person name="Bonaccorsi E.D."/>
            <person name="Bordin S."/>
            <person name="Bove J.M."/>
            <person name="Briones M.R."/>
            <person name="Bueno M.R."/>
            <person name="Camargo A.A."/>
            <person name="Camargo L.E."/>
            <person name="Carraro D.M."/>
            <person name="Carrer H."/>
            <person name="Colauto N.B."/>
            <person name="Colombo C."/>
            <person name="Costa F.F."/>
            <person name="Costa M.C."/>
            <person name="Costa-Neto C.M."/>
            <person name="Coutinho L.L."/>
            <person name="Cristofani M."/>
            <person name="Dias-Neto E."/>
            <person name="Docena C."/>
            <person name="El-Dorry H."/>
            <person name="Facincani A.P."/>
            <person name="Ferreira A.J."/>
            <person name="Ferreira V.C."/>
            <person name="Ferro J.A."/>
            <person name="Fraga J.S."/>
            <person name="Franca S.C."/>
            <person name="Franco M.C."/>
            <person name="Frohme M."/>
            <person name="Furlan L.R."/>
            <person name="Garnier M."/>
            <person name="Goldman G.H."/>
            <person name="Goldman M.H."/>
            <person name="Gomes S.L."/>
            <person name="Gruber A."/>
            <person name="Ho P.L."/>
            <person name="Hoheisel J.D."/>
            <person name="Junqueira M.L."/>
            <person name="Kemper E.L."/>
            <person name="Kitajima J.P."/>
            <person name="Krieger J.E."/>
            <person name="Kuramae E.E."/>
            <person name="Laigret F."/>
            <person name="Lambais M.R."/>
            <person name="Leite L.C."/>
            <person name="Lemos E.G."/>
            <person name="Lemos M.V."/>
            <person name="Lopes S.A."/>
            <person name="Lopes C.R."/>
            <person name="Machado J.A."/>
            <person name="Machado M.A."/>
            <person name="Madeira A.M."/>
            <person name="Madeira H.M."/>
            <person name="Marino C.L."/>
            <person name="Marques M.V."/>
            <person name="Martins E.A."/>
            <person name="Martins E.M."/>
            <person name="Matsukuma A.Y."/>
            <person name="Menck C.F."/>
            <person name="Miracca E.C."/>
            <person name="Miyaki C.Y."/>
            <person name="Monteriro-Vitorello C.B."/>
            <person name="Moon D.H."/>
            <person name="Nagai M.A."/>
            <person name="Nascimento A.L."/>
            <person name="Netto L.E."/>
            <person name="Nhani A.Jr."/>
            <person name="Nobrega F.G."/>
            <person name="Nunes L.R."/>
            <person name="Oliveira M.A."/>
            <person name="de Oliveira M.C."/>
            <person name="de Oliveira R.C."/>
            <person name="Palmieri D.A."/>
            <person name="Paris A."/>
            <person name="Peixoto B.R."/>
            <person name="Pereira G.A."/>
            <person name="Pereira H.A.Jr."/>
            <person name="Pesquero J.B."/>
            <person name="Quaggio R.B."/>
            <person name="Roberto P.G."/>
            <person name="Rodrigues V."/>
            <person name="de M Rosa A.J."/>
            <person name="de Rosa V.E.Jr."/>
            <person name="de Sa R.G."/>
            <person name="Santelli R.V."/>
            <person name="Sawasaki H.E."/>
            <person name="da Silva A.C."/>
            <person name="da Silva A.M."/>
            <person name="da Silva F.R."/>
            <person name="da Silva W.A.Jr."/>
            <person name="da Silveira J.F."/>
            <person name="Silvestri M.L."/>
            <person name="Siqueira W.J."/>
            <person name="de Souza A.A."/>
            <person name="de Souza A.P."/>
            <person name="Terenzi M.F."/>
            <person name="Truffi D."/>
            <person name="Tsai S.M."/>
            <person name="Tsuhako M.H."/>
            <person name="Vallada H."/>
            <person name="Van Sluys M.A."/>
            <person name="Verjovski-Almeida S."/>
            <person name="Vettore A.L."/>
            <person name="Zago M.A."/>
            <person name="Zatz M."/>
            <person name="Meidanis J."/>
            <person name="Setubal J.C."/>
        </authorList>
    </citation>
    <scope>NUCLEOTIDE SEQUENCE [LARGE SCALE GENOMIC DNA]</scope>
    <source>
        <strain evidence="1 2">9a5c</strain>
    </source>
</reference>
<evidence type="ECO:0000313" key="1">
    <source>
        <dbReference type="EMBL" id="AAF84241.1"/>
    </source>
</evidence>
<dbReference type="EMBL" id="AE003849">
    <property type="protein sequence ID" value="AAF84241.1"/>
    <property type="molecule type" value="Genomic_DNA"/>
</dbReference>
<organism evidence="1 2">
    <name type="scientific">Xylella fastidiosa (strain 9a5c)</name>
    <dbReference type="NCBI Taxonomy" id="160492"/>
    <lineage>
        <taxon>Bacteria</taxon>
        <taxon>Pseudomonadati</taxon>
        <taxon>Pseudomonadota</taxon>
        <taxon>Gammaproteobacteria</taxon>
        <taxon>Lysobacterales</taxon>
        <taxon>Lysobacteraceae</taxon>
        <taxon>Xylella</taxon>
    </lineage>
</organism>
<sequence>MIGDWHFRLHDLPQLGSVLRVLMTVLLMLLQFQSILTLMGEHVTFIFINQLLIY</sequence>